<dbReference type="AlphaFoldDB" id="A0A417YH51"/>
<dbReference type="OrthoDB" id="9778383at2"/>
<evidence type="ECO:0000259" key="1">
    <source>
        <dbReference type="Pfam" id="PF00501"/>
    </source>
</evidence>
<evidence type="ECO:0000313" key="3">
    <source>
        <dbReference type="Proteomes" id="UP000284416"/>
    </source>
</evidence>
<dbReference type="Pfam" id="PF00501">
    <property type="entry name" value="AMP-binding"/>
    <property type="match status" value="1"/>
</dbReference>
<dbReference type="PANTHER" id="PTHR43767">
    <property type="entry name" value="LONG-CHAIN-FATTY-ACID--COA LIGASE"/>
    <property type="match status" value="1"/>
</dbReference>
<dbReference type="PROSITE" id="PS00455">
    <property type="entry name" value="AMP_BINDING"/>
    <property type="match status" value="1"/>
</dbReference>
<protein>
    <submittedName>
        <fullName evidence="2">AMP-dependent synthetase</fullName>
    </submittedName>
</protein>
<proteinExistence type="predicted"/>
<dbReference type="InterPro" id="IPR050237">
    <property type="entry name" value="ATP-dep_AMP-bd_enzyme"/>
</dbReference>
<evidence type="ECO:0000313" key="2">
    <source>
        <dbReference type="EMBL" id="RHW32130.1"/>
    </source>
</evidence>
<name>A0A417YH51_9BACI</name>
<reference evidence="2 3" key="1">
    <citation type="journal article" date="2017" name="Int. J. Syst. Evol. Microbiol.">
        <title>Bacillus notoginsengisoli sp. nov., a novel bacterium isolated from the rhizosphere of Panax notoginseng.</title>
        <authorList>
            <person name="Zhang M.Y."/>
            <person name="Cheng J."/>
            <person name="Cai Y."/>
            <person name="Zhang T.Y."/>
            <person name="Wu Y.Y."/>
            <person name="Manikprabhu D."/>
            <person name="Li W.J."/>
            <person name="Zhang Y.X."/>
        </authorList>
    </citation>
    <scope>NUCLEOTIDE SEQUENCE [LARGE SCALE GENOMIC DNA]</scope>
    <source>
        <strain evidence="2 3">JCM 30743</strain>
    </source>
</reference>
<dbReference type="SUPFAM" id="SSF56801">
    <property type="entry name" value="Acetyl-CoA synthetase-like"/>
    <property type="match status" value="1"/>
</dbReference>
<dbReference type="InterPro" id="IPR000873">
    <property type="entry name" value="AMP-dep_synth/lig_dom"/>
</dbReference>
<dbReference type="InterPro" id="IPR020845">
    <property type="entry name" value="AMP-binding_CS"/>
</dbReference>
<dbReference type="Proteomes" id="UP000284416">
    <property type="component" value="Unassembled WGS sequence"/>
</dbReference>
<accession>A0A417YH51</accession>
<dbReference type="PANTHER" id="PTHR43767:SF10">
    <property type="entry name" value="SURFACTIN SYNTHASE SUBUNIT 1"/>
    <property type="match status" value="1"/>
</dbReference>
<sequence length="464" mass="52593">MNRFKNLEEFGNRTAVYAERNYSYSEMIEIADAICGSVGERTLVFCLCSNNKESLFGYVGFIRGGVVPVLLDASIHIDRLRRLVNLYKPAYIWASSENQDLLKVMDCSFVFGDYTLFRCPTYFQHNLHEHLALLLTTSGSTGSPKFVRLSYENIFKNAESIAKYLDINADDKPITTLPMNYSYGLSIINSHFICGATIIATDASIMKKEFWDLCKEQRATTFGGVPFVYEMLDRLKFEEFNLPSLKKLTQAGGKLSETLSRKFAKVCNQKGIQFFTMYGQTEATARMTYLPYEKNLEKAGSIGIAIPGGELILQDDKGKKIAAPNVIGELIYKGPNVSLGYADSLFDLSKKDENNGILRTGDMAYFDEDGYFFIAGRIKRMIKVYGNRISLDEVEAFLNEHGHDCICAGTDDQMVIYTLKDDYVQIKKIIKEKLNLKGFKIVRIEEIPRNHFGKILYSELLKYG</sequence>
<dbReference type="EMBL" id="QWEG01000020">
    <property type="protein sequence ID" value="RHW32130.1"/>
    <property type="molecule type" value="Genomic_DNA"/>
</dbReference>
<feature type="domain" description="AMP-dependent synthetase/ligase" evidence="1">
    <location>
        <begin position="6"/>
        <end position="341"/>
    </location>
</feature>
<organism evidence="2 3">
    <name type="scientific">Neobacillus notoginsengisoli</name>
    <dbReference type="NCBI Taxonomy" id="1578198"/>
    <lineage>
        <taxon>Bacteria</taxon>
        <taxon>Bacillati</taxon>
        <taxon>Bacillota</taxon>
        <taxon>Bacilli</taxon>
        <taxon>Bacillales</taxon>
        <taxon>Bacillaceae</taxon>
        <taxon>Neobacillus</taxon>
    </lineage>
</organism>
<gene>
    <name evidence="2" type="ORF">D1B31_21570</name>
</gene>
<comment type="caution">
    <text evidence="2">The sequence shown here is derived from an EMBL/GenBank/DDBJ whole genome shotgun (WGS) entry which is preliminary data.</text>
</comment>
<dbReference type="RefSeq" id="WP_118924361.1">
    <property type="nucleotide sequence ID" value="NZ_QWEG01000020.1"/>
</dbReference>
<dbReference type="InterPro" id="IPR042099">
    <property type="entry name" value="ANL_N_sf"/>
</dbReference>
<keyword evidence="3" id="KW-1185">Reference proteome</keyword>
<dbReference type="Gene3D" id="3.40.50.12780">
    <property type="entry name" value="N-terminal domain of ligase-like"/>
    <property type="match status" value="1"/>
</dbReference>